<keyword evidence="12" id="KW-1185">Reference proteome</keyword>
<dbReference type="AlphaFoldDB" id="D5USC3"/>
<reference evidence="11 12" key="2">
    <citation type="journal article" date="2011" name="Stand. Genomic Sci.">
        <title>Complete genome sequence of Tsukamurella paurometabola type strain (no. 33).</title>
        <authorList>
            <person name="Munk A.C."/>
            <person name="Lapidus A."/>
            <person name="Lucas S."/>
            <person name="Nolan M."/>
            <person name="Tice H."/>
            <person name="Cheng J.F."/>
            <person name="Del Rio T.G."/>
            <person name="Goodwin L."/>
            <person name="Pitluck S."/>
            <person name="Liolios K."/>
            <person name="Huntemann M."/>
            <person name="Ivanova N."/>
            <person name="Mavromatis K."/>
            <person name="Mikhailova N."/>
            <person name="Pati A."/>
            <person name="Chen A."/>
            <person name="Palaniappan K."/>
            <person name="Tapia R."/>
            <person name="Han C."/>
            <person name="Land M."/>
            <person name="Hauser L."/>
            <person name="Chang Y.J."/>
            <person name="Jeffries C.D."/>
            <person name="Brettin T."/>
            <person name="Yasawong M."/>
            <person name="Brambilla E.M."/>
            <person name="Rohde M."/>
            <person name="Sikorski J."/>
            <person name="Goker M."/>
            <person name="Detter J.C."/>
            <person name="Woyke T."/>
            <person name="Bristow J."/>
            <person name="Eisen J.A."/>
            <person name="Markowitz V."/>
            <person name="Hugenholtz P."/>
            <person name="Kyrpides N.C."/>
            <person name="Klenk H.P."/>
        </authorList>
    </citation>
    <scope>NUCLEOTIDE SEQUENCE [LARGE SCALE GENOMIC DNA]</scope>
    <source>
        <strain evidence="12">ATCC 8368 / DSM 20162 / CCUG 35730 / CIP 100753 / JCM 10117 / KCTC 9821 / NBRC 16120 / NCIMB 702349 / NCTC 13040</strain>
    </source>
</reference>
<dbReference type="Gene3D" id="1.20.1720.10">
    <property type="entry name" value="Multidrug resistance protein D"/>
    <property type="match status" value="1"/>
</dbReference>
<dbReference type="InterPro" id="IPR004638">
    <property type="entry name" value="EmrB-like"/>
</dbReference>
<evidence type="ECO:0000256" key="4">
    <source>
        <dbReference type="ARBA" id="ARBA00022475"/>
    </source>
</evidence>
<name>D5USC3_TSUPD</name>
<evidence type="ECO:0000256" key="7">
    <source>
        <dbReference type="ARBA" id="ARBA00023136"/>
    </source>
</evidence>
<dbReference type="PANTHER" id="PTHR23501:SF197">
    <property type="entry name" value="COMD"/>
    <property type="match status" value="1"/>
</dbReference>
<feature type="transmembrane region" description="Helical" evidence="9">
    <location>
        <begin position="381"/>
        <end position="399"/>
    </location>
</feature>
<keyword evidence="4" id="KW-1003">Cell membrane</keyword>
<dbReference type="InterPro" id="IPR011701">
    <property type="entry name" value="MFS"/>
</dbReference>
<organism evidence="11 12">
    <name type="scientific">Tsukamurella paurometabola (strain ATCC 8368 / DSM 20162 / CCUG 35730 / CIP 100753 / JCM 10117 / KCTC 9821 / NBRC 16120 / NCIMB 702349 / NCTC 13040)</name>
    <name type="common">Corynebacterium paurometabolum</name>
    <dbReference type="NCBI Taxonomy" id="521096"/>
    <lineage>
        <taxon>Bacteria</taxon>
        <taxon>Bacillati</taxon>
        <taxon>Actinomycetota</taxon>
        <taxon>Actinomycetes</taxon>
        <taxon>Mycobacteriales</taxon>
        <taxon>Tsukamurellaceae</taxon>
        <taxon>Tsukamurella</taxon>
    </lineage>
</organism>
<keyword evidence="3" id="KW-0813">Transport</keyword>
<feature type="transmembrane region" description="Helical" evidence="9">
    <location>
        <begin position="324"/>
        <end position="344"/>
    </location>
</feature>
<keyword evidence="11" id="KW-0808">Transferase</keyword>
<evidence type="ECO:0000313" key="12">
    <source>
        <dbReference type="Proteomes" id="UP000001213"/>
    </source>
</evidence>
<evidence type="ECO:0000256" key="9">
    <source>
        <dbReference type="SAM" id="Phobius"/>
    </source>
</evidence>
<reference evidence="12" key="1">
    <citation type="submission" date="2010-03" db="EMBL/GenBank/DDBJ databases">
        <title>The complete chromosome of Tsukamurella paurometabola DSM 20162.</title>
        <authorList>
            <consortium name="US DOE Joint Genome Institute (JGI-PGF)"/>
            <person name="Lucas S."/>
            <person name="Copeland A."/>
            <person name="Lapidus A."/>
            <person name="Glavina del Rio T."/>
            <person name="Dalin E."/>
            <person name="Tice H."/>
            <person name="Bruce D."/>
            <person name="Goodwin L."/>
            <person name="Pitluck S."/>
            <person name="Kyrpides N."/>
            <person name="Mavromatis K."/>
            <person name="Ivanova N."/>
            <person name="Mikhailova N."/>
            <person name="Munk A.C."/>
            <person name="Brettin T."/>
            <person name="Detter J.C."/>
            <person name="Tapia R."/>
            <person name="Han C."/>
            <person name="Larimer F."/>
            <person name="Land M."/>
            <person name="Hauser L."/>
            <person name="Markowitz V."/>
            <person name="Cheng J.-F."/>
            <person name="Hugenholtz P."/>
            <person name="Woyke T."/>
            <person name="Wu D."/>
            <person name="Jando M."/>
            <person name="Brambilla E."/>
            <person name="Klenk H.-P."/>
            <person name="Eisen J.A."/>
        </authorList>
    </citation>
    <scope>NUCLEOTIDE SEQUENCE [LARGE SCALE GENOMIC DNA]</scope>
    <source>
        <strain evidence="12">ATCC 8368 / DSM 20162 / CCUG 35730 / CIP 100753 / JCM 10117 / KCTC 9821 / NBRC 16120 / NCIMB 702349 / NCTC 13040</strain>
    </source>
</reference>
<dbReference type="InterPro" id="IPR036259">
    <property type="entry name" value="MFS_trans_sf"/>
</dbReference>
<dbReference type="Proteomes" id="UP000001213">
    <property type="component" value="Chromosome"/>
</dbReference>
<dbReference type="Gene3D" id="3.20.20.105">
    <property type="entry name" value="Queuine tRNA-ribosyltransferase-like"/>
    <property type="match status" value="1"/>
</dbReference>
<dbReference type="eggNOG" id="COG2814">
    <property type="taxonomic scope" value="Bacteria"/>
</dbReference>
<protein>
    <submittedName>
        <fullName evidence="11">tRNA-guanine transglycosylase, various specificities</fullName>
        <ecNumber evidence="11">2.4.2.29</ecNumber>
    </submittedName>
</protein>
<dbReference type="SUPFAM" id="SSF51713">
    <property type="entry name" value="tRNA-guanine transglycosylase"/>
    <property type="match status" value="1"/>
</dbReference>
<evidence type="ECO:0000256" key="2">
    <source>
        <dbReference type="ARBA" id="ARBA00007520"/>
    </source>
</evidence>
<comment type="similarity">
    <text evidence="2">Belongs to the major facilitator superfamily. TCR/Tet family.</text>
</comment>
<feature type="transmembrane region" description="Helical" evidence="9">
    <location>
        <begin position="27"/>
        <end position="52"/>
    </location>
</feature>
<feature type="transmembrane region" description="Helical" evidence="9">
    <location>
        <begin position="153"/>
        <end position="175"/>
    </location>
</feature>
<dbReference type="GO" id="GO:0006400">
    <property type="term" value="P:tRNA modification"/>
    <property type="evidence" value="ECO:0007669"/>
    <property type="project" value="InterPro"/>
</dbReference>
<evidence type="ECO:0000256" key="5">
    <source>
        <dbReference type="ARBA" id="ARBA00022692"/>
    </source>
</evidence>
<dbReference type="Pfam" id="PF01702">
    <property type="entry name" value="TGT"/>
    <property type="match status" value="1"/>
</dbReference>
<dbReference type="eggNOG" id="COG0343">
    <property type="taxonomic scope" value="Bacteria"/>
</dbReference>
<dbReference type="EMBL" id="CP001966">
    <property type="protein sequence ID" value="ADG77190.1"/>
    <property type="molecule type" value="Genomic_DNA"/>
</dbReference>
<evidence type="ECO:0000256" key="1">
    <source>
        <dbReference type="ARBA" id="ARBA00004651"/>
    </source>
</evidence>
<feature type="transmembrane region" description="Helical" evidence="9">
    <location>
        <begin position="221"/>
        <end position="240"/>
    </location>
</feature>
<dbReference type="PROSITE" id="PS50850">
    <property type="entry name" value="MFS"/>
    <property type="match status" value="1"/>
</dbReference>
<dbReference type="Gene3D" id="1.20.1250.20">
    <property type="entry name" value="MFS general substrate transporter like domains"/>
    <property type="match status" value="1"/>
</dbReference>
<evidence type="ECO:0000256" key="3">
    <source>
        <dbReference type="ARBA" id="ARBA00022448"/>
    </source>
</evidence>
<feature type="transmembrane region" description="Helical" evidence="9">
    <location>
        <begin position="420"/>
        <end position="442"/>
    </location>
</feature>
<dbReference type="SUPFAM" id="SSF103473">
    <property type="entry name" value="MFS general substrate transporter"/>
    <property type="match status" value="1"/>
</dbReference>
<dbReference type="InterPro" id="IPR002616">
    <property type="entry name" value="tRNA_ribo_trans-like"/>
</dbReference>
<feature type="transmembrane region" description="Helical" evidence="9">
    <location>
        <begin position="120"/>
        <end position="141"/>
    </location>
</feature>
<dbReference type="KEGG" id="tpr:Tpau_0550"/>
<feature type="transmembrane region" description="Helical" evidence="9">
    <location>
        <begin position="187"/>
        <end position="209"/>
    </location>
</feature>
<evidence type="ECO:0000256" key="8">
    <source>
        <dbReference type="SAM" id="MobiDB-lite"/>
    </source>
</evidence>
<evidence type="ECO:0000313" key="11">
    <source>
        <dbReference type="EMBL" id="ADG77190.1"/>
    </source>
</evidence>
<feature type="transmembrane region" description="Helical" evidence="9">
    <location>
        <begin position="64"/>
        <end position="83"/>
    </location>
</feature>
<gene>
    <name evidence="11" type="ordered locus">Tpau_0550</name>
</gene>
<dbReference type="GO" id="GO:0016757">
    <property type="term" value="F:glycosyltransferase activity"/>
    <property type="evidence" value="ECO:0007669"/>
    <property type="project" value="UniProtKB-KW"/>
</dbReference>
<keyword evidence="11" id="KW-0328">Glycosyltransferase</keyword>
<feature type="domain" description="Major facilitator superfamily (MFS) profile" evidence="10">
    <location>
        <begin position="30"/>
        <end position="548"/>
    </location>
</feature>
<dbReference type="InterPro" id="IPR020846">
    <property type="entry name" value="MFS_dom"/>
</dbReference>
<keyword evidence="5 9" id="KW-0812">Transmembrane</keyword>
<feature type="region of interest" description="Disordered" evidence="8">
    <location>
        <begin position="609"/>
        <end position="631"/>
    </location>
</feature>
<keyword evidence="6 9" id="KW-1133">Transmembrane helix</keyword>
<feature type="transmembrane region" description="Helical" evidence="9">
    <location>
        <begin position="524"/>
        <end position="543"/>
    </location>
</feature>
<evidence type="ECO:0000259" key="10">
    <source>
        <dbReference type="PROSITE" id="PS50850"/>
    </source>
</evidence>
<comment type="subcellular location">
    <subcellularLocation>
        <location evidence="1">Cell membrane</location>
        <topology evidence="1">Multi-pass membrane protein</topology>
    </subcellularLocation>
</comment>
<feature type="transmembrane region" description="Helical" evidence="9">
    <location>
        <begin position="246"/>
        <end position="269"/>
    </location>
</feature>
<keyword evidence="7 9" id="KW-0472">Membrane</keyword>
<dbReference type="InterPro" id="IPR036511">
    <property type="entry name" value="TGT-like_sf"/>
</dbReference>
<feature type="transmembrane region" description="Helical" evidence="9">
    <location>
        <begin position="95"/>
        <end position="114"/>
    </location>
</feature>
<dbReference type="Pfam" id="PF07690">
    <property type="entry name" value="MFS_1"/>
    <property type="match status" value="1"/>
</dbReference>
<dbReference type="HOGENOM" id="CLU_289005_0_0_11"/>
<dbReference type="PANTHER" id="PTHR23501">
    <property type="entry name" value="MAJOR FACILITATOR SUPERFAMILY"/>
    <property type="match status" value="1"/>
</dbReference>
<proteinExistence type="inferred from homology"/>
<dbReference type="GO" id="GO:0005886">
    <property type="term" value="C:plasma membrane"/>
    <property type="evidence" value="ECO:0007669"/>
    <property type="project" value="UniProtKB-SubCell"/>
</dbReference>
<evidence type="ECO:0000256" key="6">
    <source>
        <dbReference type="ARBA" id="ARBA00022989"/>
    </source>
</evidence>
<sequence length="1062" mass="111952">MTATTLENQSPEQAAGVPSGPLTHKQILYILAGLMTGMFLAALDQTIVSTAIRTIADDLSGYQLQVWVTTAYLITSTIVTPLYGKLSDIYGRKPFFMFAITVFVLGSLLCSFSTSMYELAAFRAVQGLGAGGLMSLALTIVGDIVPPRERARYQGYFLAVFGTSSVLGPVLGGVFSGADSILGITGWRWVFLVNVPIGVIALLVVYRVLQLPHTRREGVRIDWVGAFMLAVGIVPLLIVAEQGREWGWGSTKSITCYAVGAGGVLAFIIIEKMMGEDAIIPLRIFRNRIFAQGVLISVVVGAAMFGGISLLPQYFQVVRGASPTVAGFMMLPMVLGLMMGSILAGQMISRTGRYRIYPIIGAVLLTVGMWALHYVTADVRLAAVMAGAALIGFGLGNLMQPLTLAMQNILPPQDMGVSTAAATFFRQIGGTLGVAVFLSVLFSEMPKNMQSRLTDAAADPDYTAALQRAAAGHDGQAAQEFANKLAARDSSAVSGIMSDTSALQKLPSTLVHPFKAGFADSMDTVFLAVTVLSAIGLLLVLFWKSVPLRTAPAMETIEEEVVGAVLAGGPVAEPEPAAAADTAPVSPAPVGAHPPGTTGVGTASRAVARQTRAPGPRTVEPVPPDDDRTAPVRVDPALAEIAELRSQNAELAAELAELRTGYRAIAGHTRLRAVGASDPTGFRIEVQGPGAARTGTLSTPHGEIATPAYLPVAARGAVAGITPEMLAALGVQAVTVDLHELYLQPGTAMIEGAGGIGRAMAWAGPVLGDTGITAVAAAKKTRVTDEGIAFRSRLDGGAHRWDPEEAVRVAHRIGVDIAFAMADPVAATAPRAQLEAGVNRSQQWAARALVEHSWQTADRGDRQSLWAVVTGGADAGLRRAAARGLRRLSEQDVQSGGLGFGGYRIDGVRSAAAEALQLRAATEELDRERPRHLATVATPADLFAAIEAGIDLFDGTAAAEAGREGRVFTRDGVLDLTDPQLRADFRPIDPGADRRGPANPADEFTRAYVNHLFAANEGLAVTLCTLHNEHFFATLAADARRALTDGRYPAFTESFLRRFAKV</sequence>
<dbReference type="STRING" id="521096.Tpau_0550"/>
<dbReference type="NCBIfam" id="TIGR00711">
    <property type="entry name" value="efflux_EmrB"/>
    <property type="match status" value="1"/>
</dbReference>
<accession>D5USC3</accession>
<dbReference type="FunFam" id="1.20.1720.10:FF:000004">
    <property type="entry name" value="EmrB/QacA family drug resistance transporter"/>
    <property type="match status" value="1"/>
</dbReference>
<dbReference type="GO" id="GO:0022857">
    <property type="term" value="F:transmembrane transporter activity"/>
    <property type="evidence" value="ECO:0007669"/>
    <property type="project" value="InterPro"/>
</dbReference>
<dbReference type="NCBIfam" id="TIGR00449">
    <property type="entry name" value="tgt_general"/>
    <property type="match status" value="1"/>
</dbReference>
<feature type="transmembrane region" description="Helical" evidence="9">
    <location>
        <begin position="356"/>
        <end position="375"/>
    </location>
</feature>
<dbReference type="CDD" id="cd17502">
    <property type="entry name" value="MFS_Azr1_MDR_like"/>
    <property type="match status" value="1"/>
</dbReference>
<feature type="transmembrane region" description="Helical" evidence="9">
    <location>
        <begin position="289"/>
        <end position="312"/>
    </location>
</feature>
<dbReference type="EC" id="2.4.2.29" evidence="11"/>